<evidence type="ECO:0000256" key="5">
    <source>
        <dbReference type="ARBA" id="ARBA00023239"/>
    </source>
</evidence>
<dbReference type="GO" id="GO:0004089">
    <property type="term" value="F:carbonate dehydratase activity"/>
    <property type="evidence" value="ECO:0007669"/>
    <property type="project" value="UniProtKB-EC"/>
</dbReference>
<proteinExistence type="inferred from homology"/>
<gene>
    <name evidence="8" type="ORF">DI551_12055</name>
</gene>
<evidence type="ECO:0000313" key="9">
    <source>
        <dbReference type="Proteomes" id="UP000249417"/>
    </source>
</evidence>
<comment type="caution">
    <text evidence="8">The sequence shown here is derived from an EMBL/GenBank/DDBJ whole genome shotgun (WGS) entry which is preliminary data.</text>
</comment>
<evidence type="ECO:0000256" key="4">
    <source>
        <dbReference type="ARBA" id="ARBA00022833"/>
    </source>
</evidence>
<evidence type="ECO:0000313" key="8">
    <source>
        <dbReference type="EMBL" id="PZQ43490.1"/>
    </source>
</evidence>
<comment type="catalytic activity">
    <reaction evidence="6">
        <text>hydrogencarbonate + H(+) = CO2 + H2O</text>
        <dbReference type="Rhea" id="RHEA:10748"/>
        <dbReference type="ChEBI" id="CHEBI:15377"/>
        <dbReference type="ChEBI" id="CHEBI:15378"/>
        <dbReference type="ChEBI" id="CHEBI:16526"/>
        <dbReference type="ChEBI" id="CHEBI:17544"/>
        <dbReference type="EC" id="4.2.1.1"/>
    </reaction>
</comment>
<dbReference type="InterPro" id="IPR001765">
    <property type="entry name" value="Carbonic_anhydrase"/>
</dbReference>
<evidence type="ECO:0000256" key="7">
    <source>
        <dbReference type="PIRSR" id="PIRSR601765-1"/>
    </source>
</evidence>
<organism evidence="8 9">
    <name type="scientific">Micavibrio aeruginosavorus</name>
    <dbReference type="NCBI Taxonomy" id="349221"/>
    <lineage>
        <taxon>Bacteria</taxon>
        <taxon>Pseudomonadati</taxon>
        <taxon>Bdellovibrionota</taxon>
        <taxon>Bdellovibrionia</taxon>
        <taxon>Bdellovibrionales</taxon>
        <taxon>Pseudobdellovibrionaceae</taxon>
        <taxon>Micavibrio</taxon>
    </lineage>
</organism>
<comment type="similarity">
    <text evidence="1">Belongs to the beta-class carbonic anhydrase family.</text>
</comment>
<reference evidence="8 9" key="1">
    <citation type="submission" date="2017-08" db="EMBL/GenBank/DDBJ databases">
        <title>Infants hospitalized years apart are colonized by the same room-sourced microbial strains.</title>
        <authorList>
            <person name="Brooks B."/>
            <person name="Olm M.R."/>
            <person name="Firek B.A."/>
            <person name="Baker R."/>
            <person name="Thomas B.C."/>
            <person name="Morowitz M.J."/>
            <person name="Banfield J.F."/>
        </authorList>
    </citation>
    <scope>NUCLEOTIDE SEQUENCE [LARGE SCALE GENOMIC DNA]</scope>
    <source>
        <strain evidence="8">S2_005_002_R2_29</strain>
    </source>
</reference>
<dbReference type="InterPro" id="IPR036874">
    <property type="entry name" value="Carbonic_anhydrase_sf"/>
</dbReference>
<dbReference type="PANTHER" id="PTHR11002">
    <property type="entry name" value="CARBONIC ANHYDRASE"/>
    <property type="match status" value="1"/>
</dbReference>
<keyword evidence="3 7" id="KW-0479">Metal-binding</keyword>
<comment type="cofactor">
    <cofactor evidence="7">
        <name>Zn(2+)</name>
        <dbReference type="ChEBI" id="CHEBI:29105"/>
    </cofactor>
    <text evidence="7">Binds 1 zinc ion per subunit.</text>
</comment>
<feature type="binding site" evidence="7">
    <location>
        <position position="43"/>
    </location>
    <ligand>
        <name>Zn(2+)</name>
        <dbReference type="ChEBI" id="CHEBI:29105"/>
    </ligand>
</feature>
<sequence length="212" mass="23670">MTNALLKGFKLFRKENYEGKGALMKRLVKEGQSPDYFIISCIDSRSNPGTIFRPEPGTFFAHKAMGAIVRPYKKGTALAAALQFALVHNKVKEIIVLGHTGCGAIKAMVEKIDDEEISSFINVAQEGLEKAKRRCGDHCTHDELLRHSEEEIVLLSAENLKSYPSVASALAENRISVKPWLFDMESGELLQYNQDFKEFVPLTAHNKKSENA</sequence>
<dbReference type="EMBL" id="QFQB01000151">
    <property type="protein sequence ID" value="PZQ43490.1"/>
    <property type="molecule type" value="Genomic_DNA"/>
</dbReference>
<dbReference type="PANTHER" id="PTHR11002:SF76">
    <property type="entry name" value="CARBONIC ANHYDRASE"/>
    <property type="match status" value="1"/>
</dbReference>
<evidence type="ECO:0000256" key="3">
    <source>
        <dbReference type="ARBA" id="ARBA00022723"/>
    </source>
</evidence>
<feature type="binding site" evidence="7">
    <location>
        <position position="102"/>
    </location>
    <ligand>
        <name>Zn(2+)</name>
        <dbReference type="ChEBI" id="CHEBI:29105"/>
    </ligand>
</feature>
<keyword evidence="4 7" id="KW-0862">Zinc</keyword>
<name>A0A2W5PWP2_9BACT</name>
<keyword evidence="5" id="KW-0456">Lyase</keyword>
<feature type="binding site" evidence="7">
    <location>
        <position position="41"/>
    </location>
    <ligand>
        <name>Zn(2+)</name>
        <dbReference type="ChEBI" id="CHEBI:29105"/>
    </ligand>
</feature>
<evidence type="ECO:0000256" key="1">
    <source>
        <dbReference type="ARBA" id="ARBA00006217"/>
    </source>
</evidence>
<dbReference type="SUPFAM" id="SSF53056">
    <property type="entry name" value="beta-carbonic anhydrase, cab"/>
    <property type="match status" value="1"/>
</dbReference>
<evidence type="ECO:0000256" key="2">
    <source>
        <dbReference type="ARBA" id="ARBA00012925"/>
    </source>
</evidence>
<dbReference type="GO" id="GO:0008270">
    <property type="term" value="F:zinc ion binding"/>
    <property type="evidence" value="ECO:0007669"/>
    <property type="project" value="InterPro"/>
</dbReference>
<dbReference type="EC" id="4.2.1.1" evidence="2"/>
<dbReference type="Pfam" id="PF00484">
    <property type="entry name" value="Pro_CA"/>
    <property type="match status" value="1"/>
</dbReference>
<dbReference type="Proteomes" id="UP000249417">
    <property type="component" value="Unassembled WGS sequence"/>
</dbReference>
<dbReference type="AlphaFoldDB" id="A0A2W5PWP2"/>
<dbReference type="Gene3D" id="3.40.1050.10">
    <property type="entry name" value="Carbonic anhydrase"/>
    <property type="match status" value="1"/>
</dbReference>
<feature type="binding site" evidence="7">
    <location>
        <position position="99"/>
    </location>
    <ligand>
        <name>Zn(2+)</name>
        <dbReference type="ChEBI" id="CHEBI:29105"/>
    </ligand>
</feature>
<dbReference type="SMART" id="SM00947">
    <property type="entry name" value="Pro_CA"/>
    <property type="match status" value="1"/>
</dbReference>
<evidence type="ECO:0000256" key="6">
    <source>
        <dbReference type="ARBA" id="ARBA00048348"/>
    </source>
</evidence>
<protein>
    <recommendedName>
        <fullName evidence="2">carbonic anhydrase</fullName>
        <ecNumber evidence="2">4.2.1.1</ecNumber>
    </recommendedName>
</protein>
<accession>A0A2W5PWP2</accession>